<proteinExistence type="inferred from homology"/>
<dbReference type="RefSeq" id="WP_213497444.1">
    <property type="nucleotide sequence ID" value="NZ_CP074694.1"/>
</dbReference>
<keyword evidence="5 6" id="KW-0592">Phosphate transport</keyword>
<dbReference type="PROSITE" id="PS51257">
    <property type="entry name" value="PROKAR_LIPOPROTEIN"/>
    <property type="match status" value="1"/>
</dbReference>
<dbReference type="AlphaFoldDB" id="A0A8E6B719"/>
<comment type="subunit">
    <text evidence="3">The complex is composed of two ATP-binding proteins (PstB), two transmembrane proteins (PstC and PstA) and a solute-binding protein (PstS).</text>
</comment>
<feature type="domain" description="PBP" evidence="7">
    <location>
        <begin position="21"/>
        <end position="325"/>
    </location>
</feature>
<dbReference type="SUPFAM" id="SSF53850">
    <property type="entry name" value="Periplasmic binding protein-like II"/>
    <property type="match status" value="1"/>
</dbReference>
<comment type="similarity">
    <text evidence="2 6">Belongs to the PstS family.</text>
</comment>
<evidence type="ECO:0000259" key="7">
    <source>
        <dbReference type="Pfam" id="PF12849"/>
    </source>
</evidence>
<dbReference type="PIRSF" id="PIRSF002756">
    <property type="entry name" value="PstS"/>
    <property type="match status" value="1"/>
</dbReference>
<evidence type="ECO:0000313" key="8">
    <source>
        <dbReference type="EMBL" id="QVL32552.1"/>
    </source>
</evidence>
<keyword evidence="4 6" id="KW-0813">Transport</keyword>
<dbReference type="Gene3D" id="3.40.190.10">
    <property type="entry name" value="Periplasmic binding protein-like II"/>
    <property type="match status" value="2"/>
</dbReference>
<evidence type="ECO:0000256" key="6">
    <source>
        <dbReference type="PIRNR" id="PIRNR002756"/>
    </source>
</evidence>
<dbReference type="CDD" id="cd13565">
    <property type="entry name" value="PBP2_PstS"/>
    <property type="match status" value="1"/>
</dbReference>
<sequence length="365" mass="40372">MRFFWIFLLLLTTLTGCKDARRINAGGASFIYPAMLVWSREYEKLTGVQIDYQSTGSGNGVQQTLAQTINFGCTDAFIKDDLLEKAKQGRGEILHIPLAMGAVVPIYNLPEVNQPLNFTGTLLAEIFMGKVTHWNDPAIKEINPGLELPDREIVPVTRSDSSGTTSIFTDYLSKVSAEWKTKIKSGTTVNWPKGVGQRGNEGVAGHVFRSPYAIGYVELIFAVQNKVSYGKVESRDSTEKNAAHVAKTGLNSNIKERVFLLASLESVSAAADAAFVKIPADLRYSLTNISGPNSYPISGTNWAVLYKSQPEKLAEDIKKFLLWVTEYQGEGQKRVRELGYSPLPERLCNLIKLKLESITIVENSR</sequence>
<reference evidence="8" key="1">
    <citation type="submission" date="2021-05" db="EMBL/GenBank/DDBJ databases">
        <title>Complete genome sequence of the cellulolytic planctomycete Telmatocola sphagniphila SP2T and characterization of the first cellulase from planctomycetes.</title>
        <authorList>
            <person name="Rakitin A.L."/>
            <person name="Beletsky A.V."/>
            <person name="Naumoff D.G."/>
            <person name="Kulichevskaya I.S."/>
            <person name="Mardanov A.V."/>
            <person name="Ravin N.V."/>
            <person name="Dedysh S.N."/>
        </authorList>
    </citation>
    <scope>NUCLEOTIDE SEQUENCE</scope>
    <source>
        <strain evidence="8">SP2T</strain>
    </source>
</reference>
<name>A0A8E6B719_9BACT</name>
<dbReference type="EMBL" id="CP074694">
    <property type="protein sequence ID" value="QVL32552.1"/>
    <property type="molecule type" value="Genomic_DNA"/>
</dbReference>
<dbReference type="Proteomes" id="UP000676194">
    <property type="component" value="Chromosome"/>
</dbReference>
<dbReference type="PANTHER" id="PTHR42996">
    <property type="entry name" value="PHOSPHATE-BINDING PROTEIN PSTS"/>
    <property type="match status" value="1"/>
</dbReference>
<evidence type="ECO:0000313" key="9">
    <source>
        <dbReference type="Proteomes" id="UP000676194"/>
    </source>
</evidence>
<protein>
    <recommendedName>
        <fullName evidence="6">Phosphate-binding protein</fullName>
    </recommendedName>
</protein>
<dbReference type="InterPro" id="IPR005673">
    <property type="entry name" value="ABC_phos-bd_PstS"/>
</dbReference>
<organism evidence="8 9">
    <name type="scientific">Telmatocola sphagniphila</name>
    <dbReference type="NCBI Taxonomy" id="1123043"/>
    <lineage>
        <taxon>Bacteria</taxon>
        <taxon>Pseudomonadati</taxon>
        <taxon>Planctomycetota</taxon>
        <taxon>Planctomycetia</taxon>
        <taxon>Gemmatales</taxon>
        <taxon>Gemmataceae</taxon>
    </lineage>
</organism>
<evidence type="ECO:0000256" key="4">
    <source>
        <dbReference type="ARBA" id="ARBA00022448"/>
    </source>
</evidence>
<dbReference type="InterPro" id="IPR050962">
    <property type="entry name" value="Phosphate-bind_PstS"/>
</dbReference>
<evidence type="ECO:0000256" key="5">
    <source>
        <dbReference type="ARBA" id="ARBA00022592"/>
    </source>
</evidence>
<comment type="function">
    <text evidence="1">Part of the ABC transporter complex PstSACB involved in phosphate import.</text>
</comment>
<dbReference type="InterPro" id="IPR024370">
    <property type="entry name" value="PBP_domain"/>
</dbReference>
<keyword evidence="9" id="KW-1185">Reference proteome</keyword>
<dbReference type="PANTHER" id="PTHR42996:SF1">
    <property type="entry name" value="PHOSPHATE-BINDING PROTEIN PSTS"/>
    <property type="match status" value="1"/>
</dbReference>
<dbReference type="GO" id="GO:0043190">
    <property type="term" value="C:ATP-binding cassette (ABC) transporter complex"/>
    <property type="evidence" value="ECO:0007669"/>
    <property type="project" value="InterPro"/>
</dbReference>
<accession>A0A8E6B719</accession>
<dbReference type="GO" id="GO:0035435">
    <property type="term" value="P:phosphate ion transmembrane transport"/>
    <property type="evidence" value="ECO:0007669"/>
    <property type="project" value="InterPro"/>
</dbReference>
<dbReference type="KEGG" id="tsph:KIH39_01140"/>
<dbReference type="GO" id="GO:0042301">
    <property type="term" value="F:phosphate ion binding"/>
    <property type="evidence" value="ECO:0007669"/>
    <property type="project" value="InterPro"/>
</dbReference>
<dbReference type="Pfam" id="PF12849">
    <property type="entry name" value="PBP_like_2"/>
    <property type="match status" value="1"/>
</dbReference>
<evidence type="ECO:0000256" key="1">
    <source>
        <dbReference type="ARBA" id="ARBA00002841"/>
    </source>
</evidence>
<gene>
    <name evidence="8" type="primary">pstS</name>
    <name evidence="8" type="ORF">KIH39_01140</name>
</gene>
<evidence type="ECO:0000256" key="3">
    <source>
        <dbReference type="ARBA" id="ARBA00011529"/>
    </source>
</evidence>
<evidence type="ECO:0000256" key="2">
    <source>
        <dbReference type="ARBA" id="ARBA00008725"/>
    </source>
</evidence>
<dbReference type="NCBIfam" id="TIGR00975">
    <property type="entry name" value="3a0107s03"/>
    <property type="match status" value="1"/>
</dbReference>